<dbReference type="EMBL" id="FNAD01000012">
    <property type="protein sequence ID" value="SDE07658.1"/>
    <property type="molecule type" value="Genomic_DNA"/>
</dbReference>
<evidence type="ECO:0000313" key="3">
    <source>
        <dbReference type="EMBL" id="SDE07658.1"/>
    </source>
</evidence>
<dbReference type="STRING" id="58114.SAMN05216270_11240"/>
<feature type="transmembrane region" description="Helical" evidence="2">
    <location>
        <begin position="321"/>
        <end position="341"/>
    </location>
</feature>
<feature type="transmembrane region" description="Helical" evidence="2">
    <location>
        <begin position="294"/>
        <end position="315"/>
    </location>
</feature>
<evidence type="ECO:0000256" key="1">
    <source>
        <dbReference type="SAM" id="MobiDB-lite"/>
    </source>
</evidence>
<organism evidence="3 4">
    <name type="scientific">Glycomyces harbinensis</name>
    <dbReference type="NCBI Taxonomy" id="58114"/>
    <lineage>
        <taxon>Bacteria</taxon>
        <taxon>Bacillati</taxon>
        <taxon>Actinomycetota</taxon>
        <taxon>Actinomycetes</taxon>
        <taxon>Glycomycetales</taxon>
        <taxon>Glycomycetaceae</taxon>
        <taxon>Glycomyces</taxon>
    </lineage>
</organism>
<feature type="transmembrane region" description="Helical" evidence="2">
    <location>
        <begin position="244"/>
        <end position="265"/>
    </location>
</feature>
<dbReference type="OrthoDB" id="7698234at2"/>
<dbReference type="PANTHER" id="PTHR36840:SF1">
    <property type="entry name" value="BLL5714 PROTEIN"/>
    <property type="match status" value="1"/>
</dbReference>
<keyword evidence="4" id="KW-1185">Reference proteome</keyword>
<feature type="region of interest" description="Disordered" evidence="1">
    <location>
        <begin position="1"/>
        <end position="25"/>
    </location>
</feature>
<dbReference type="Proteomes" id="UP000198949">
    <property type="component" value="Unassembled WGS sequence"/>
</dbReference>
<feature type="transmembrane region" description="Helical" evidence="2">
    <location>
        <begin position="218"/>
        <end position="238"/>
    </location>
</feature>
<proteinExistence type="predicted"/>
<accession>A0A1G6ZYB9</accession>
<gene>
    <name evidence="3" type="ORF">SAMN05216270_11240</name>
</gene>
<keyword evidence="2" id="KW-0812">Transmembrane</keyword>
<dbReference type="InterPro" id="IPR010640">
    <property type="entry name" value="Low_temperature_requirement_A"/>
</dbReference>
<feature type="transmembrane region" description="Helical" evidence="2">
    <location>
        <begin position="66"/>
        <end position="84"/>
    </location>
</feature>
<dbReference type="PANTHER" id="PTHR36840">
    <property type="entry name" value="BLL5714 PROTEIN"/>
    <property type="match status" value="1"/>
</dbReference>
<dbReference type="Pfam" id="PF06772">
    <property type="entry name" value="LtrA"/>
    <property type="match status" value="1"/>
</dbReference>
<name>A0A1G6ZYB9_9ACTN</name>
<keyword evidence="2" id="KW-0472">Membrane</keyword>
<feature type="transmembrane region" description="Helical" evidence="2">
    <location>
        <begin position="37"/>
        <end position="60"/>
    </location>
</feature>
<dbReference type="RefSeq" id="WP_091038571.1">
    <property type="nucleotide sequence ID" value="NZ_FNAD01000012.1"/>
</dbReference>
<feature type="transmembrane region" description="Helical" evidence="2">
    <location>
        <begin position="353"/>
        <end position="368"/>
    </location>
</feature>
<feature type="transmembrane region" description="Helical" evidence="2">
    <location>
        <begin position="96"/>
        <end position="116"/>
    </location>
</feature>
<protein>
    <submittedName>
        <fullName evidence="3">Low temperature requirement protein LtrA</fullName>
    </submittedName>
</protein>
<feature type="transmembrane region" description="Helical" evidence="2">
    <location>
        <begin position="122"/>
        <end position="142"/>
    </location>
</feature>
<keyword evidence="2" id="KW-1133">Transmembrane helix</keyword>
<evidence type="ECO:0000313" key="4">
    <source>
        <dbReference type="Proteomes" id="UP000198949"/>
    </source>
</evidence>
<evidence type="ECO:0000256" key="2">
    <source>
        <dbReference type="SAM" id="Phobius"/>
    </source>
</evidence>
<dbReference type="AlphaFoldDB" id="A0A1G6ZYB9"/>
<reference evidence="4" key="1">
    <citation type="submission" date="2016-10" db="EMBL/GenBank/DDBJ databases">
        <authorList>
            <person name="Varghese N."/>
            <person name="Submissions S."/>
        </authorList>
    </citation>
    <scope>NUCLEOTIDE SEQUENCE [LARGE SCALE GENOMIC DNA]</scope>
    <source>
        <strain evidence="4">CGMCC 4.3516</strain>
    </source>
</reference>
<sequence>MPAEATGADRSEPETPLADSKSEASVNGHRRVSPLELFYDLVFVLAMAQLTHHLVAYLTWRGAAETLVLTVAVCGVWASTGFNVSLMDIQASWTRLIAVGAMGLSLFMNSAIGSAFGDGSWLFTAAMLAALAGPAVIAALHGPSAPMRKHFVRQLLWLAASAPLWLIGAAVPSEPRLWLWAAAAAINVTGAWTAHPLPGDALDSERMPFDSAHFLERLRLFLIILMGETVLSLGSVIAEQPNEPVTLIAALGTFIALVGLWFAYFGRGERIAVGHAAATDDPIRAVHLGINMTYVVLAGLIAFAAGSELLIVHAAESRAGVGGVLLLGGPALYLLAQAVYFRLTADTDWRPRAFGGLLLAAAAVAAPWTPPLAVIGVLVLITTALAVRLTGERNWRPEADRAI</sequence>
<feature type="transmembrane region" description="Helical" evidence="2">
    <location>
        <begin position="154"/>
        <end position="171"/>
    </location>
</feature>